<feature type="region of interest" description="Disordered" evidence="1">
    <location>
        <begin position="1"/>
        <end position="21"/>
    </location>
</feature>
<reference evidence="2 3" key="1">
    <citation type="submission" date="2024-02" db="EMBL/GenBank/DDBJ databases">
        <authorList>
            <person name="Daric V."/>
            <person name="Darras S."/>
        </authorList>
    </citation>
    <scope>NUCLEOTIDE SEQUENCE [LARGE SCALE GENOMIC DNA]</scope>
</reference>
<organism evidence="2 3">
    <name type="scientific">Clavelina lepadiformis</name>
    <name type="common">Light-bulb sea squirt</name>
    <name type="synonym">Ascidia lepadiformis</name>
    <dbReference type="NCBI Taxonomy" id="159417"/>
    <lineage>
        <taxon>Eukaryota</taxon>
        <taxon>Metazoa</taxon>
        <taxon>Chordata</taxon>
        <taxon>Tunicata</taxon>
        <taxon>Ascidiacea</taxon>
        <taxon>Aplousobranchia</taxon>
        <taxon>Clavelinidae</taxon>
        <taxon>Clavelina</taxon>
    </lineage>
</organism>
<comment type="caution">
    <text evidence="2">The sequence shown here is derived from an EMBL/GenBank/DDBJ whole genome shotgun (WGS) entry which is preliminary data.</text>
</comment>
<evidence type="ECO:0000256" key="1">
    <source>
        <dbReference type="SAM" id="MobiDB-lite"/>
    </source>
</evidence>
<proteinExistence type="predicted"/>
<evidence type="ECO:0000313" key="3">
    <source>
        <dbReference type="Proteomes" id="UP001642483"/>
    </source>
</evidence>
<dbReference type="Proteomes" id="UP001642483">
    <property type="component" value="Unassembled WGS sequence"/>
</dbReference>
<keyword evidence="3" id="KW-1185">Reference proteome</keyword>
<evidence type="ECO:0000313" key="2">
    <source>
        <dbReference type="EMBL" id="CAK8692494.1"/>
    </source>
</evidence>
<protein>
    <recommendedName>
        <fullName evidence="4">Phospholipid scramblase</fullName>
    </recommendedName>
</protein>
<dbReference type="EMBL" id="CAWYQH010000130">
    <property type="protein sequence ID" value="CAK8692494.1"/>
    <property type="molecule type" value="Genomic_DNA"/>
</dbReference>
<evidence type="ECO:0008006" key="4">
    <source>
        <dbReference type="Google" id="ProtNLM"/>
    </source>
</evidence>
<name>A0ABP0GNV7_CLALP</name>
<accession>A0ABP0GNV7</accession>
<gene>
    <name evidence="2" type="ORF">CVLEPA_LOCUS25758</name>
</gene>
<sequence length="299" mass="32806">MSADAGLEENKTEESKPNNLHSNQVLEYVSTSFAPSYEAASSFPSVSTCPRGLECLLPLDQVTITTTDAAAALGTVQNKAGQCLFNLKKTYGPSFNERTISFSNNNGEEILRRAVSVNGCCLGPVVCPCPGLGPGMLVESIEAPPGQQVAKTQQMSAWFGFRFHIYDESNTVRLILNSNCFGNNWTVVTTSGSQIGEMVWNYPFGGGKKLTVTFPMDLDVRLKGALLWIMIYCKPEIANFSVSIGDNFTDLFDTKNLTILRNVYCMIKRDELQKHFLEVSDSIAYVDLHTSSVQHDAAL</sequence>